<dbReference type="EMBL" id="MU155154">
    <property type="protein sequence ID" value="KAF9483435.1"/>
    <property type="molecule type" value="Genomic_DNA"/>
</dbReference>
<dbReference type="Gene3D" id="3.30.1520.10">
    <property type="entry name" value="Phox-like domain"/>
    <property type="match status" value="1"/>
</dbReference>
<feature type="non-terminal residue" evidence="2">
    <location>
        <position position="841"/>
    </location>
</feature>
<sequence length="841" mass="93027">MALADAPHDALRKDTHDSSCTVTPTTPRPKPPLLLEPTPSHDLPGPSSHKFYLSESDRPVYGQFYHASSDDNHAPQDADVSVEPREHQEQTHKSLIRFSGKELGPYWSPPDTPAQRTGPPRSLSFAYALPASPSLMSNRPSQSYFQHVTEDQLPADTSLLTDLEADHVYSFNSPADEKDFRGALEYRDQQERELRMHKRRQHRRDSGSWDINPMKWFQESPKEEKPGMDFPGAPSVSDAHAAEILHEEPEEGLLDAAHSEPEGSATSSFFLRRSPNRGGSADPSRPPSEKPGARLRRAFSVPHVSFPSPSAGKEKEKEGTQQDGEHGEQGGGVPMSPTTTAGTVKWAKLRALLPHLVHPQESILPGPSQVTSQAVNITDELITGGLSTLMLRLWIERDEKGQRRIPILFHRLRIRITDSLHPMERHASVFRIECEYANGAARWVVYRELKDFLSLHAHYTVSNIYNQNVDKMPEFPRTSLPYFKFLKKEIREKGDGTKVDRADFARLQREALENYLIELIRAVMFHPSSNRLAGFLEISALSIALAQSGGAQYKAGLLRIEADSTGGGGFGRKSISWGERKNQRWCAVRESYLVVLEEPGELVVWDVFLLDSDFKIERPKRYYRQGLGNLLHPSDRTDDVHANLHHRSNAGATTHSQNRHSNGDAADTNDSNANANTNGHASTLPHIHLSTPKHAHDSDCRSIISSIRTRVSKIFHLEPSKGSHASAASGSRRHASSTSRAGGTATASSGHSDNDADADDETSSAASSRHSSRPATPMLDPSTNANPLVDGAEGEKGEGGQEKGKEDVKGKVSKKVEGDVSKHTFYVVNSQMRLKLIAKNE</sequence>
<dbReference type="AlphaFoldDB" id="A0A9P5ZB20"/>
<feature type="compositionally biased region" description="Basic and acidic residues" evidence="1">
    <location>
        <begin position="68"/>
        <end position="90"/>
    </location>
</feature>
<feature type="compositionally biased region" description="Low complexity" evidence="1">
    <location>
        <begin position="299"/>
        <end position="310"/>
    </location>
</feature>
<accession>A0A9P5ZB20</accession>
<protein>
    <recommendedName>
        <fullName evidence="4">PX domain-containing protein</fullName>
    </recommendedName>
</protein>
<dbReference type="CDD" id="cd06093">
    <property type="entry name" value="PX_domain"/>
    <property type="match status" value="1"/>
</dbReference>
<feature type="region of interest" description="Disordered" evidence="1">
    <location>
        <begin position="648"/>
        <end position="697"/>
    </location>
</feature>
<feature type="compositionally biased region" description="Low complexity" evidence="1">
    <location>
        <begin position="663"/>
        <end position="679"/>
    </location>
</feature>
<evidence type="ECO:0000313" key="3">
    <source>
        <dbReference type="Proteomes" id="UP000807469"/>
    </source>
</evidence>
<dbReference type="InterPro" id="IPR036871">
    <property type="entry name" value="PX_dom_sf"/>
</dbReference>
<evidence type="ECO:0008006" key="4">
    <source>
        <dbReference type="Google" id="ProtNLM"/>
    </source>
</evidence>
<feature type="region of interest" description="Disordered" evidence="1">
    <location>
        <begin position="257"/>
        <end position="340"/>
    </location>
</feature>
<gene>
    <name evidence="2" type="ORF">BDN70DRAFT_990448</name>
</gene>
<keyword evidence="3" id="KW-1185">Reference proteome</keyword>
<feature type="region of interest" description="Disordered" evidence="1">
    <location>
        <begin position="717"/>
        <end position="817"/>
    </location>
</feature>
<feature type="compositionally biased region" description="Basic and acidic residues" evidence="1">
    <location>
        <begin position="793"/>
        <end position="817"/>
    </location>
</feature>
<feature type="compositionally biased region" description="Polar residues" evidence="1">
    <location>
        <begin position="650"/>
        <end position="660"/>
    </location>
</feature>
<dbReference type="SUPFAM" id="SSF64268">
    <property type="entry name" value="PX domain"/>
    <property type="match status" value="1"/>
</dbReference>
<feature type="region of interest" description="Disordered" evidence="1">
    <location>
        <begin position="1"/>
        <end position="90"/>
    </location>
</feature>
<feature type="compositionally biased region" description="Basic and acidic residues" evidence="1">
    <location>
        <begin position="312"/>
        <end position="328"/>
    </location>
</feature>
<name>A0A9P5ZB20_9AGAR</name>
<reference evidence="2" key="1">
    <citation type="submission" date="2020-11" db="EMBL/GenBank/DDBJ databases">
        <authorList>
            <consortium name="DOE Joint Genome Institute"/>
            <person name="Ahrendt S."/>
            <person name="Riley R."/>
            <person name="Andreopoulos W."/>
            <person name="Labutti K."/>
            <person name="Pangilinan J."/>
            <person name="Ruiz-Duenas F.J."/>
            <person name="Barrasa J.M."/>
            <person name="Sanchez-Garcia M."/>
            <person name="Camarero S."/>
            <person name="Miyauchi S."/>
            <person name="Serrano A."/>
            <person name="Linde D."/>
            <person name="Babiker R."/>
            <person name="Drula E."/>
            <person name="Ayuso-Fernandez I."/>
            <person name="Pacheco R."/>
            <person name="Padilla G."/>
            <person name="Ferreira P."/>
            <person name="Barriuso J."/>
            <person name="Kellner H."/>
            <person name="Castanera R."/>
            <person name="Alfaro M."/>
            <person name="Ramirez L."/>
            <person name="Pisabarro A.G."/>
            <person name="Kuo A."/>
            <person name="Tritt A."/>
            <person name="Lipzen A."/>
            <person name="He G."/>
            <person name="Yan M."/>
            <person name="Ng V."/>
            <person name="Cullen D."/>
            <person name="Martin F."/>
            <person name="Rosso M.-N."/>
            <person name="Henrissat B."/>
            <person name="Hibbett D."/>
            <person name="Martinez A.T."/>
            <person name="Grigoriev I.V."/>
        </authorList>
    </citation>
    <scope>NUCLEOTIDE SEQUENCE</scope>
    <source>
        <strain evidence="2">CIRM-BRFM 674</strain>
    </source>
</reference>
<evidence type="ECO:0000313" key="2">
    <source>
        <dbReference type="EMBL" id="KAF9483435.1"/>
    </source>
</evidence>
<evidence type="ECO:0000256" key="1">
    <source>
        <dbReference type="SAM" id="MobiDB-lite"/>
    </source>
</evidence>
<feature type="compositionally biased region" description="Basic and acidic residues" evidence="1">
    <location>
        <begin position="1"/>
        <end position="17"/>
    </location>
</feature>
<dbReference type="GO" id="GO:0035091">
    <property type="term" value="F:phosphatidylinositol binding"/>
    <property type="evidence" value="ECO:0007669"/>
    <property type="project" value="InterPro"/>
</dbReference>
<organism evidence="2 3">
    <name type="scientific">Pholiota conissans</name>
    <dbReference type="NCBI Taxonomy" id="109636"/>
    <lineage>
        <taxon>Eukaryota</taxon>
        <taxon>Fungi</taxon>
        <taxon>Dikarya</taxon>
        <taxon>Basidiomycota</taxon>
        <taxon>Agaricomycotina</taxon>
        <taxon>Agaricomycetes</taxon>
        <taxon>Agaricomycetidae</taxon>
        <taxon>Agaricales</taxon>
        <taxon>Agaricineae</taxon>
        <taxon>Strophariaceae</taxon>
        <taxon>Pholiota</taxon>
    </lineage>
</organism>
<feature type="region of interest" description="Disordered" evidence="1">
    <location>
        <begin position="194"/>
        <end position="215"/>
    </location>
</feature>
<comment type="caution">
    <text evidence="2">The sequence shown here is derived from an EMBL/GenBank/DDBJ whole genome shotgun (WGS) entry which is preliminary data.</text>
</comment>
<feature type="compositionally biased region" description="Low complexity" evidence="1">
    <location>
        <begin position="722"/>
        <end position="751"/>
    </location>
</feature>
<proteinExistence type="predicted"/>
<dbReference type="OrthoDB" id="14911at2759"/>
<dbReference type="Proteomes" id="UP000807469">
    <property type="component" value="Unassembled WGS sequence"/>
</dbReference>